<dbReference type="InterPro" id="IPR001647">
    <property type="entry name" value="HTH_TetR"/>
</dbReference>
<keyword evidence="1" id="KW-0805">Transcription regulation</keyword>
<dbReference type="Gene3D" id="1.10.357.10">
    <property type="entry name" value="Tetracycline Repressor, domain 2"/>
    <property type="match status" value="1"/>
</dbReference>
<evidence type="ECO:0000256" key="4">
    <source>
        <dbReference type="PROSITE-ProRule" id="PRU00335"/>
    </source>
</evidence>
<keyword evidence="7" id="KW-1185">Reference proteome</keyword>
<dbReference type="InterPro" id="IPR025996">
    <property type="entry name" value="MT1864/Rv1816-like_C"/>
</dbReference>
<sequence>MPRAGLSTERVVLAAADLADQVGFDAVSVSALARGFGVKDASLYSHVKNLQDLRERVALKASEEFADRIAAAVAGRAGRDALAAFAGAYRDFAVHHPGRYAASQMPLEPAVLERSSGPRRLIEATAAVLRAYALPEPDQTDAVRLLRSFFHGFADLEASGAFHHPRGLDDSWGRIVDSLHFLLQNWPRTTD</sequence>
<dbReference type="Pfam" id="PF00440">
    <property type="entry name" value="TetR_N"/>
    <property type="match status" value="1"/>
</dbReference>
<evidence type="ECO:0000256" key="2">
    <source>
        <dbReference type="ARBA" id="ARBA00023125"/>
    </source>
</evidence>
<dbReference type="InterPro" id="IPR009057">
    <property type="entry name" value="Homeodomain-like_sf"/>
</dbReference>
<organism evidence="6 7">
    <name type="scientific">Hamadaea flava</name>
    <dbReference type="NCBI Taxonomy" id="1742688"/>
    <lineage>
        <taxon>Bacteria</taxon>
        <taxon>Bacillati</taxon>
        <taxon>Actinomycetota</taxon>
        <taxon>Actinomycetes</taxon>
        <taxon>Micromonosporales</taxon>
        <taxon>Micromonosporaceae</taxon>
        <taxon>Hamadaea</taxon>
    </lineage>
</organism>
<keyword evidence="2 4" id="KW-0238">DNA-binding</keyword>
<dbReference type="InterPro" id="IPR036271">
    <property type="entry name" value="Tet_transcr_reg_TetR-rel_C_sf"/>
</dbReference>
<feature type="DNA-binding region" description="H-T-H motif" evidence="4">
    <location>
        <begin position="28"/>
        <end position="47"/>
    </location>
</feature>
<feature type="domain" description="HTH tetR-type" evidence="5">
    <location>
        <begin position="5"/>
        <end position="65"/>
    </location>
</feature>
<proteinExistence type="predicted"/>
<name>A0ABV8LR85_9ACTN</name>
<evidence type="ECO:0000313" key="6">
    <source>
        <dbReference type="EMBL" id="MFC4132759.1"/>
    </source>
</evidence>
<evidence type="ECO:0000259" key="5">
    <source>
        <dbReference type="PROSITE" id="PS50977"/>
    </source>
</evidence>
<dbReference type="PROSITE" id="PS50977">
    <property type="entry name" value="HTH_TETR_2"/>
    <property type="match status" value="1"/>
</dbReference>
<keyword evidence="3" id="KW-0804">Transcription</keyword>
<dbReference type="Gene3D" id="1.10.10.60">
    <property type="entry name" value="Homeodomain-like"/>
    <property type="match status" value="1"/>
</dbReference>
<evidence type="ECO:0000313" key="7">
    <source>
        <dbReference type="Proteomes" id="UP001595816"/>
    </source>
</evidence>
<dbReference type="InterPro" id="IPR050109">
    <property type="entry name" value="HTH-type_TetR-like_transc_reg"/>
</dbReference>
<comment type="caution">
    <text evidence="6">The sequence shown here is derived from an EMBL/GenBank/DDBJ whole genome shotgun (WGS) entry which is preliminary data.</text>
</comment>
<dbReference type="Pfam" id="PF13305">
    <property type="entry name" value="TetR_C_33"/>
    <property type="match status" value="1"/>
</dbReference>
<evidence type="ECO:0000256" key="3">
    <source>
        <dbReference type="ARBA" id="ARBA00023163"/>
    </source>
</evidence>
<reference evidence="7" key="1">
    <citation type="journal article" date="2019" name="Int. J. Syst. Evol. Microbiol.">
        <title>The Global Catalogue of Microorganisms (GCM) 10K type strain sequencing project: providing services to taxonomists for standard genome sequencing and annotation.</title>
        <authorList>
            <consortium name="The Broad Institute Genomics Platform"/>
            <consortium name="The Broad Institute Genome Sequencing Center for Infectious Disease"/>
            <person name="Wu L."/>
            <person name="Ma J."/>
        </authorList>
    </citation>
    <scope>NUCLEOTIDE SEQUENCE [LARGE SCALE GENOMIC DNA]</scope>
    <source>
        <strain evidence="7">CGMCC 4.7289</strain>
    </source>
</reference>
<dbReference type="RefSeq" id="WP_253752665.1">
    <property type="nucleotide sequence ID" value="NZ_JAMZDZ010000001.1"/>
</dbReference>
<dbReference type="EMBL" id="JBHSAY010000009">
    <property type="protein sequence ID" value="MFC4132759.1"/>
    <property type="molecule type" value="Genomic_DNA"/>
</dbReference>
<dbReference type="SUPFAM" id="SSF46689">
    <property type="entry name" value="Homeodomain-like"/>
    <property type="match status" value="1"/>
</dbReference>
<dbReference type="PANTHER" id="PTHR30055">
    <property type="entry name" value="HTH-TYPE TRANSCRIPTIONAL REGULATOR RUTR"/>
    <property type="match status" value="1"/>
</dbReference>
<dbReference type="PANTHER" id="PTHR30055:SF151">
    <property type="entry name" value="TRANSCRIPTIONAL REGULATORY PROTEIN"/>
    <property type="match status" value="1"/>
</dbReference>
<accession>A0ABV8LR85</accession>
<evidence type="ECO:0000256" key="1">
    <source>
        <dbReference type="ARBA" id="ARBA00023015"/>
    </source>
</evidence>
<protein>
    <submittedName>
        <fullName evidence="6">TetR/AcrR family transcriptional regulator</fullName>
    </submittedName>
</protein>
<gene>
    <name evidence="6" type="ORF">ACFOZ4_19295</name>
</gene>
<dbReference type="SUPFAM" id="SSF48498">
    <property type="entry name" value="Tetracyclin repressor-like, C-terminal domain"/>
    <property type="match status" value="1"/>
</dbReference>
<dbReference type="Proteomes" id="UP001595816">
    <property type="component" value="Unassembled WGS sequence"/>
</dbReference>